<accession>A0A0F9TDT5</accession>
<dbReference type="EMBL" id="LAZR01000247">
    <property type="protein sequence ID" value="KKN79420.1"/>
    <property type="molecule type" value="Genomic_DNA"/>
</dbReference>
<evidence type="ECO:0000256" key="3">
    <source>
        <dbReference type="ARBA" id="ARBA00022475"/>
    </source>
</evidence>
<name>A0A0F9TDT5_9ZZZZ</name>
<keyword evidence="4 7" id="KW-0812">Transmembrane</keyword>
<organism evidence="8">
    <name type="scientific">marine sediment metagenome</name>
    <dbReference type="NCBI Taxonomy" id="412755"/>
    <lineage>
        <taxon>unclassified sequences</taxon>
        <taxon>metagenomes</taxon>
        <taxon>ecological metagenomes</taxon>
    </lineage>
</organism>
<dbReference type="Gene3D" id="1.20.1250.20">
    <property type="entry name" value="MFS general substrate transporter like domains"/>
    <property type="match status" value="1"/>
</dbReference>
<keyword evidence="2" id="KW-0813">Transport</keyword>
<evidence type="ECO:0000256" key="5">
    <source>
        <dbReference type="ARBA" id="ARBA00022989"/>
    </source>
</evidence>
<evidence type="ECO:0000313" key="8">
    <source>
        <dbReference type="EMBL" id="KKN79420.1"/>
    </source>
</evidence>
<evidence type="ECO:0008006" key="9">
    <source>
        <dbReference type="Google" id="ProtNLM"/>
    </source>
</evidence>
<keyword evidence="5 7" id="KW-1133">Transmembrane helix</keyword>
<evidence type="ECO:0000256" key="7">
    <source>
        <dbReference type="SAM" id="Phobius"/>
    </source>
</evidence>
<keyword evidence="6 7" id="KW-0472">Membrane</keyword>
<gene>
    <name evidence="8" type="ORF">LCGC14_0339820</name>
</gene>
<keyword evidence="3" id="KW-1003">Cell membrane</keyword>
<feature type="transmembrane region" description="Helical" evidence="7">
    <location>
        <begin position="52"/>
        <end position="73"/>
    </location>
</feature>
<dbReference type="GO" id="GO:0005886">
    <property type="term" value="C:plasma membrane"/>
    <property type="evidence" value="ECO:0007669"/>
    <property type="project" value="UniProtKB-SubCell"/>
</dbReference>
<evidence type="ECO:0000256" key="6">
    <source>
        <dbReference type="ARBA" id="ARBA00023136"/>
    </source>
</evidence>
<dbReference type="PANTHER" id="PTHR43266">
    <property type="entry name" value="MACROLIDE-EFFLUX PROTEIN"/>
    <property type="match status" value="1"/>
</dbReference>
<evidence type="ECO:0000256" key="1">
    <source>
        <dbReference type="ARBA" id="ARBA00004651"/>
    </source>
</evidence>
<dbReference type="PANTHER" id="PTHR43266:SF2">
    <property type="entry name" value="MAJOR FACILITATOR SUPERFAMILY (MFS) PROFILE DOMAIN-CONTAINING PROTEIN"/>
    <property type="match status" value="1"/>
</dbReference>
<dbReference type="AlphaFoldDB" id="A0A0F9TDT5"/>
<feature type="transmembrane region" description="Helical" evidence="7">
    <location>
        <begin position="13"/>
        <end position="31"/>
    </location>
</feature>
<evidence type="ECO:0000256" key="4">
    <source>
        <dbReference type="ARBA" id="ARBA00022692"/>
    </source>
</evidence>
<comment type="caution">
    <text evidence="8">The sequence shown here is derived from an EMBL/GenBank/DDBJ whole genome shotgun (WGS) entry which is preliminary data.</text>
</comment>
<sequence>MALGIGAILSGDLYLMFAVVALMGSQSALFGPSKFGSIPEIVREDRISAANGLIGMTTVLAIVIGSIAGGLLYTVTTVT</sequence>
<dbReference type="InterPro" id="IPR036259">
    <property type="entry name" value="MFS_trans_sf"/>
</dbReference>
<proteinExistence type="predicted"/>
<evidence type="ECO:0000256" key="2">
    <source>
        <dbReference type="ARBA" id="ARBA00022448"/>
    </source>
</evidence>
<comment type="subcellular location">
    <subcellularLocation>
        <location evidence="1">Cell membrane</location>
        <topology evidence="1">Multi-pass membrane protein</topology>
    </subcellularLocation>
</comment>
<protein>
    <recommendedName>
        <fullName evidence="9">Major facilitator superfamily (MFS) profile domain-containing protein</fullName>
    </recommendedName>
</protein>
<feature type="non-terminal residue" evidence="8">
    <location>
        <position position="79"/>
    </location>
</feature>
<dbReference type="SUPFAM" id="SSF103473">
    <property type="entry name" value="MFS general substrate transporter"/>
    <property type="match status" value="1"/>
</dbReference>
<reference evidence="8" key="1">
    <citation type="journal article" date="2015" name="Nature">
        <title>Complex archaea that bridge the gap between prokaryotes and eukaryotes.</title>
        <authorList>
            <person name="Spang A."/>
            <person name="Saw J.H."/>
            <person name="Jorgensen S.L."/>
            <person name="Zaremba-Niedzwiedzka K."/>
            <person name="Martijn J."/>
            <person name="Lind A.E."/>
            <person name="van Eijk R."/>
            <person name="Schleper C."/>
            <person name="Guy L."/>
            <person name="Ettema T.J."/>
        </authorList>
    </citation>
    <scope>NUCLEOTIDE SEQUENCE</scope>
</reference>